<evidence type="ECO:0000256" key="1">
    <source>
        <dbReference type="PROSITE-ProRule" id="PRU00047"/>
    </source>
</evidence>
<dbReference type="SMART" id="SM00343">
    <property type="entry name" value="ZnF_C2HC"/>
    <property type="match status" value="1"/>
</dbReference>
<keyword evidence="1" id="KW-0862">Zinc</keyword>
<accession>A0ABU6TPN6</accession>
<feature type="domain" description="CCHC-type" evidence="2">
    <location>
        <begin position="120"/>
        <end position="136"/>
    </location>
</feature>
<evidence type="ECO:0000313" key="4">
    <source>
        <dbReference type="Proteomes" id="UP001341840"/>
    </source>
</evidence>
<dbReference type="Proteomes" id="UP001341840">
    <property type="component" value="Unassembled WGS sequence"/>
</dbReference>
<dbReference type="SUPFAM" id="SSF57756">
    <property type="entry name" value="Retrovirus zinc finger-like domains"/>
    <property type="match status" value="1"/>
</dbReference>
<keyword evidence="4" id="KW-1185">Reference proteome</keyword>
<dbReference type="PROSITE" id="PS50158">
    <property type="entry name" value="ZF_CCHC"/>
    <property type="match status" value="1"/>
</dbReference>
<protein>
    <recommendedName>
        <fullName evidence="2">CCHC-type domain-containing protein</fullName>
    </recommendedName>
</protein>
<dbReference type="InterPro" id="IPR036875">
    <property type="entry name" value="Znf_CCHC_sf"/>
</dbReference>
<organism evidence="3 4">
    <name type="scientific">Stylosanthes scabra</name>
    <dbReference type="NCBI Taxonomy" id="79078"/>
    <lineage>
        <taxon>Eukaryota</taxon>
        <taxon>Viridiplantae</taxon>
        <taxon>Streptophyta</taxon>
        <taxon>Embryophyta</taxon>
        <taxon>Tracheophyta</taxon>
        <taxon>Spermatophyta</taxon>
        <taxon>Magnoliopsida</taxon>
        <taxon>eudicotyledons</taxon>
        <taxon>Gunneridae</taxon>
        <taxon>Pentapetalae</taxon>
        <taxon>rosids</taxon>
        <taxon>fabids</taxon>
        <taxon>Fabales</taxon>
        <taxon>Fabaceae</taxon>
        <taxon>Papilionoideae</taxon>
        <taxon>50 kb inversion clade</taxon>
        <taxon>dalbergioids sensu lato</taxon>
        <taxon>Dalbergieae</taxon>
        <taxon>Pterocarpus clade</taxon>
        <taxon>Stylosanthes</taxon>
    </lineage>
</organism>
<proteinExistence type="predicted"/>
<keyword evidence="1" id="KW-0863">Zinc-finger</keyword>
<keyword evidence="1" id="KW-0479">Metal-binding</keyword>
<sequence length="188" mass="21435">MRHDHINTIPDSLIHKRWTKDAKKEYICSLTDEDTESEKIGGVRYGALATLCFTLCDKASKYRDDFMEIRDDIFGLIIKLHNRHSPNAKLPSTSNLVDDPSVVKTKGAPRQTSRAAEAHKCSNCKQAGHTVRRCPELHGGQRRSPGLNEDCCIVTTIYQVQNQMVQWIDPMKKQIVKVLKIETLYLKK</sequence>
<name>A0ABU6TPN6_9FABA</name>
<comment type="caution">
    <text evidence="3">The sequence shown here is derived from an EMBL/GenBank/DDBJ whole genome shotgun (WGS) entry which is preliminary data.</text>
</comment>
<dbReference type="EMBL" id="JASCZI010091583">
    <property type="protein sequence ID" value="MED6150741.1"/>
    <property type="molecule type" value="Genomic_DNA"/>
</dbReference>
<evidence type="ECO:0000313" key="3">
    <source>
        <dbReference type="EMBL" id="MED6150741.1"/>
    </source>
</evidence>
<reference evidence="3 4" key="1">
    <citation type="journal article" date="2023" name="Plants (Basel)">
        <title>Bridging the Gap: Combining Genomics and Transcriptomics Approaches to Understand Stylosanthes scabra, an Orphan Legume from the Brazilian Caatinga.</title>
        <authorList>
            <person name="Ferreira-Neto J.R.C."/>
            <person name="da Silva M.D."/>
            <person name="Binneck E."/>
            <person name="de Melo N.F."/>
            <person name="da Silva R.H."/>
            <person name="de Melo A.L.T.M."/>
            <person name="Pandolfi V."/>
            <person name="Bustamante F.O."/>
            <person name="Brasileiro-Vidal A.C."/>
            <person name="Benko-Iseppon A.M."/>
        </authorList>
    </citation>
    <scope>NUCLEOTIDE SEQUENCE [LARGE SCALE GENOMIC DNA]</scope>
    <source>
        <tissue evidence="3">Leaves</tissue>
    </source>
</reference>
<evidence type="ECO:0000259" key="2">
    <source>
        <dbReference type="PROSITE" id="PS50158"/>
    </source>
</evidence>
<gene>
    <name evidence="3" type="ORF">PIB30_119200</name>
</gene>
<dbReference type="InterPro" id="IPR001878">
    <property type="entry name" value="Znf_CCHC"/>
</dbReference>